<evidence type="ECO:0000313" key="2">
    <source>
        <dbReference type="Proteomes" id="UP000663879"/>
    </source>
</evidence>
<protein>
    <recommendedName>
        <fullName evidence="3">AMP-dependent synthetase/ligase domain-containing protein</fullName>
    </recommendedName>
</protein>
<dbReference type="EMBL" id="CAJNOC010005566">
    <property type="protein sequence ID" value="CAF1055777.1"/>
    <property type="molecule type" value="Genomic_DNA"/>
</dbReference>
<accession>A0A814KY17</accession>
<gene>
    <name evidence="1" type="ORF">OXX778_LOCUS19045</name>
</gene>
<comment type="caution">
    <text evidence="1">The sequence shown here is derived from an EMBL/GenBank/DDBJ whole genome shotgun (WGS) entry which is preliminary data.</text>
</comment>
<organism evidence="1 2">
    <name type="scientific">Brachionus calyciflorus</name>
    <dbReference type="NCBI Taxonomy" id="104777"/>
    <lineage>
        <taxon>Eukaryota</taxon>
        <taxon>Metazoa</taxon>
        <taxon>Spiralia</taxon>
        <taxon>Gnathifera</taxon>
        <taxon>Rotifera</taxon>
        <taxon>Eurotatoria</taxon>
        <taxon>Monogononta</taxon>
        <taxon>Pseudotrocha</taxon>
        <taxon>Ploima</taxon>
        <taxon>Brachionidae</taxon>
        <taxon>Brachionus</taxon>
    </lineage>
</organism>
<reference evidence="1" key="1">
    <citation type="submission" date="2021-02" db="EMBL/GenBank/DDBJ databases">
        <authorList>
            <person name="Nowell W R."/>
        </authorList>
    </citation>
    <scope>NUCLEOTIDE SEQUENCE</scope>
    <source>
        <strain evidence="1">Ploen Becks lab</strain>
    </source>
</reference>
<sequence length="110" mass="12835">MRGKSVDYNLSRSIYDFFDEQIIQNECLLNKTAIIYKSKSLTFRQVQDLITKINQFIYSSIDFEQKNCFIDVHLIPDEYTIPVLLAINSLSCGYLPIDPQLPFESNLNFI</sequence>
<name>A0A814KY17_9BILA</name>
<evidence type="ECO:0000313" key="1">
    <source>
        <dbReference type="EMBL" id="CAF1055777.1"/>
    </source>
</evidence>
<proteinExistence type="predicted"/>
<keyword evidence="2" id="KW-1185">Reference proteome</keyword>
<dbReference type="SUPFAM" id="SSF56801">
    <property type="entry name" value="Acetyl-CoA synthetase-like"/>
    <property type="match status" value="1"/>
</dbReference>
<dbReference type="AlphaFoldDB" id="A0A814KY17"/>
<evidence type="ECO:0008006" key="3">
    <source>
        <dbReference type="Google" id="ProtNLM"/>
    </source>
</evidence>
<dbReference type="Proteomes" id="UP000663879">
    <property type="component" value="Unassembled WGS sequence"/>
</dbReference>